<dbReference type="AlphaFoldDB" id="A0A4P6JYU3"/>
<feature type="transmembrane region" description="Helical" evidence="1">
    <location>
        <begin position="366"/>
        <end position="387"/>
    </location>
</feature>
<name>A0A4P6JYU3_KTERU</name>
<protein>
    <submittedName>
        <fullName evidence="2">Uncharacterized protein</fullName>
    </submittedName>
</protein>
<dbReference type="OrthoDB" id="157237at2"/>
<proteinExistence type="predicted"/>
<sequence>MRIALLILRAQLRALRNGLLHERSSQVTTIFAIIISLALGIWSASQLALHVPQWQAAGEHILNQRLWLLCAGIWIGLPLLTILSVRPHLGRNETLLFFTLPLPEASHFRSFYVSFLLSNLGSWLITQLIVVSYGLFPTLGWTALAWLLLLQLGIGATVLCALLGTLLFIRYLLPAGRLKARLYMAVAVLLLVALCALCWPIVGSPLFAYGLALSFGLMLIAGLGPLAGLNGRLYKATFSTLESMDRARRARAFPGLGVLQHFLLQKRSLTAALFSRAIASQNRNIMFWLRLLLFCVIIVLYPFVHALIAPLHIANSLFAAAYASVLACMTFMEVAPNAISGEGNRFTLYLSMPLELSQILRAKLKLFLYPAFLIGLAMSLFLSWYYGLSPRELGFAVLASALLSTGPLSWLVLGSTWDLDLQTIVEGSEQLFLQEEGTFTLRRIGLLNLGLLLFVAMLLLLWQLPALIALFSLLLLDLAVLAGMWRVNKRHIRGLLRRG</sequence>
<feature type="transmembrane region" description="Helical" evidence="1">
    <location>
        <begin position="316"/>
        <end position="335"/>
    </location>
</feature>
<keyword evidence="3" id="KW-1185">Reference proteome</keyword>
<reference evidence="2 3" key="1">
    <citation type="submission" date="2019-01" db="EMBL/GenBank/DDBJ databases">
        <title>Ktedonosporobacter rubrisoli SCAWS-G2.</title>
        <authorList>
            <person name="Huang Y."/>
            <person name="Yan B."/>
        </authorList>
    </citation>
    <scope>NUCLEOTIDE SEQUENCE [LARGE SCALE GENOMIC DNA]</scope>
    <source>
        <strain evidence="2 3">SCAWS-G2</strain>
    </source>
</reference>
<feature type="transmembrane region" description="Helical" evidence="1">
    <location>
        <begin position="182"/>
        <end position="202"/>
    </location>
</feature>
<feature type="transmembrane region" description="Helical" evidence="1">
    <location>
        <begin position="208"/>
        <end position="229"/>
    </location>
</feature>
<organism evidence="2 3">
    <name type="scientific">Ktedonosporobacter rubrisoli</name>
    <dbReference type="NCBI Taxonomy" id="2509675"/>
    <lineage>
        <taxon>Bacteria</taxon>
        <taxon>Bacillati</taxon>
        <taxon>Chloroflexota</taxon>
        <taxon>Ktedonobacteria</taxon>
        <taxon>Ktedonobacterales</taxon>
        <taxon>Ktedonosporobacteraceae</taxon>
        <taxon>Ktedonosporobacter</taxon>
    </lineage>
</organism>
<feature type="transmembrane region" description="Helical" evidence="1">
    <location>
        <begin position="393"/>
        <end position="413"/>
    </location>
</feature>
<dbReference type="EMBL" id="CP035758">
    <property type="protein sequence ID" value="QBD80917.1"/>
    <property type="molecule type" value="Genomic_DNA"/>
</dbReference>
<evidence type="ECO:0000313" key="3">
    <source>
        <dbReference type="Proteomes" id="UP000290365"/>
    </source>
</evidence>
<keyword evidence="1" id="KW-0812">Transmembrane</keyword>
<feature type="transmembrane region" description="Helical" evidence="1">
    <location>
        <begin position="285"/>
        <end position="304"/>
    </location>
</feature>
<gene>
    <name evidence="2" type="ORF">EPA93_35090</name>
</gene>
<feature type="transmembrane region" description="Helical" evidence="1">
    <location>
        <begin position="65"/>
        <end position="85"/>
    </location>
</feature>
<evidence type="ECO:0000256" key="1">
    <source>
        <dbReference type="SAM" id="Phobius"/>
    </source>
</evidence>
<accession>A0A4P6JYU3</accession>
<dbReference type="RefSeq" id="WP_129891979.1">
    <property type="nucleotide sequence ID" value="NZ_CP035758.1"/>
</dbReference>
<feature type="transmembrane region" description="Helical" evidence="1">
    <location>
        <begin position="444"/>
        <end position="462"/>
    </location>
</feature>
<feature type="transmembrane region" description="Helical" evidence="1">
    <location>
        <begin position="468"/>
        <end position="488"/>
    </location>
</feature>
<dbReference type="Proteomes" id="UP000290365">
    <property type="component" value="Chromosome"/>
</dbReference>
<keyword evidence="1" id="KW-0472">Membrane</keyword>
<feature type="transmembrane region" description="Helical" evidence="1">
    <location>
        <begin position="111"/>
        <end position="136"/>
    </location>
</feature>
<dbReference type="KEGG" id="kbs:EPA93_35090"/>
<keyword evidence="1" id="KW-1133">Transmembrane helix</keyword>
<feature type="transmembrane region" description="Helical" evidence="1">
    <location>
        <begin position="27"/>
        <end position="45"/>
    </location>
</feature>
<evidence type="ECO:0000313" key="2">
    <source>
        <dbReference type="EMBL" id="QBD80917.1"/>
    </source>
</evidence>
<feature type="transmembrane region" description="Helical" evidence="1">
    <location>
        <begin position="148"/>
        <end position="173"/>
    </location>
</feature>